<proteinExistence type="predicted"/>
<evidence type="ECO:0000313" key="5">
    <source>
        <dbReference type="EMBL" id="SFR74671.1"/>
    </source>
</evidence>
<dbReference type="GO" id="GO:0003677">
    <property type="term" value="F:DNA binding"/>
    <property type="evidence" value="ECO:0007669"/>
    <property type="project" value="UniProtKB-KW"/>
</dbReference>
<evidence type="ECO:0000313" key="6">
    <source>
        <dbReference type="Proteomes" id="UP000198877"/>
    </source>
</evidence>
<dbReference type="EMBL" id="FOYR01000004">
    <property type="protein sequence ID" value="SFR74671.1"/>
    <property type="molecule type" value="Genomic_DNA"/>
</dbReference>
<dbReference type="Pfam" id="PF07702">
    <property type="entry name" value="UTRA"/>
    <property type="match status" value="1"/>
</dbReference>
<dbReference type="PRINTS" id="PR00035">
    <property type="entry name" value="HTHGNTR"/>
</dbReference>
<dbReference type="InterPro" id="IPR036390">
    <property type="entry name" value="WH_DNA-bd_sf"/>
</dbReference>
<dbReference type="InterPro" id="IPR050679">
    <property type="entry name" value="Bact_HTH_transcr_reg"/>
</dbReference>
<dbReference type="SUPFAM" id="SSF64288">
    <property type="entry name" value="Chorismate lyase-like"/>
    <property type="match status" value="1"/>
</dbReference>
<name>A0A1I6J6Z0_9MICO</name>
<dbReference type="RefSeq" id="WP_091741933.1">
    <property type="nucleotide sequence ID" value="NZ_CBFSJS010000042.1"/>
</dbReference>
<dbReference type="Proteomes" id="UP000198877">
    <property type="component" value="Unassembled WGS sequence"/>
</dbReference>
<evidence type="ECO:0000256" key="1">
    <source>
        <dbReference type="ARBA" id="ARBA00023015"/>
    </source>
</evidence>
<dbReference type="Gene3D" id="1.10.10.10">
    <property type="entry name" value="Winged helix-like DNA-binding domain superfamily/Winged helix DNA-binding domain"/>
    <property type="match status" value="1"/>
</dbReference>
<dbReference type="PROSITE" id="PS50949">
    <property type="entry name" value="HTH_GNTR"/>
    <property type="match status" value="1"/>
</dbReference>
<dbReference type="AlphaFoldDB" id="A0A1I6J6Z0"/>
<feature type="domain" description="HTH gntR-type" evidence="4">
    <location>
        <begin position="3"/>
        <end position="71"/>
    </location>
</feature>
<organism evidence="5 6">
    <name type="scientific">Microbacterium azadirachtae</name>
    <dbReference type="NCBI Taxonomy" id="582680"/>
    <lineage>
        <taxon>Bacteria</taxon>
        <taxon>Bacillati</taxon>
        <taxon>Actinomycetota</taxon>
        <taxon>Actinomycetes</taxon>
        <taxon>Micrococcales</taxon>
        <taxon>Microbacteriaceae</taxon>
        <taxon>Microbacterium</taxon>
    </lineage>
</organism>
<dbReference type="InterPro" id="IPR028978">
    <property type="entry name" value="Chorismate_lyase_/UTRA_dom_sf"/>
</dbReference>
<evidence type="ECO:0000256" key="3">
    <source>
        <dbReference type="ARBA" id="ARBA00023163"/>
    </source>
</evidence>
<dbReference type="SMART" id="SM00345">
    <property type="entry name" value="HTH_GNTR"/>
    <property type="match status" value="1"/>
</dbReference>
<dbReference type="CDD" id="cd07377">
    <property type="entry name" value="WHTH_GntR"/>
    <property type="match status" value="1"/>
</dbReference>
<sequence>MPEVVYTQIADDLRARIASGRLRPGDAVPTEAELAERWSTSRGPIRNALAALRAEGLIETARGRPARVVERKATQAVDVSVPFTRWARELGARPGARTQELSLRRAGVEKAQALGVDPDDTIVSVTRLRFLDDRPTMLERLSYTEEVGRLLLSVDTDAISITEFLASQGHPIVGLQHEIDAVAADEQDAALLQVPPGTPILRLSRTSRDAEGRIFEASEDRYLSSIVRFTVSGSGISPDGQYLRAVGG</sequence>
<dbReference type="Gene3D" id="3.40.1410.10">
    <property type="entry name" value="Chorismate lyase-like"/>
    <property type="match status" value="1"/>
</dbReference>
<dbReference type="SUPFAM" id="SSF46785">
    <property type="entry name" value="Winged helix' DNA-binding domain"/>
    <property type="match status" value="1"/>
</dbReference>
<gene>
    <name evidence="5" type="ORF">SAMN04488591_3378</name>
</gene>
<keyword evidence="2" id="KW-0238">DNA-binding</keyword>
<dbReference type="InterPro" id="IPR036388">
    <property type="entry name" value="WH-like_DNA-bd_sf"/>
</dbReference>
<dbReference type="InterPro" id="IPR000524">
    <property type="entry name" value="Tscrpt_reg_HTH_GntR"/>
</dbReference>
<dbReference type="GO" id="GO:0003700">
    <property type="term" value="F:DNA-binding transcription factor activity"/>
    <property type="evidence" value="ECO:0007669"/>
    <property type="project" value="InterPro"/>
</dbReference>
<dbReference type="GO" id="GO:0045892">
    <property type="term" value="P:negative regulation of DNA-templated transcription"/>
    <property type="evidence" value="ECO:0007669"/>
    <property type="project" value="TreeGrafter"/>
</dbReference>
<protein>
    <submittedName>
        <fullName evidence="5">Transcriptional regulator, GntR family</fullName>
    </submittedName>
</protein>
<dbReference type="PANTHER" id="PTHR44846">
    <property type="entry name" value="MANNOSYL-D-GLYCERATE TRANSPORT/METABOLISM SYSTEM REPRESSOR MNGR-RELATED"/>
    <property type="match status" value="1"/>
</dbReference>
<dbReference type="InterPro" id="IPR011663">
    <property type="entry name" value="UTRA"/>
</dbReference>
<dbReference type="SMART" id="SM00866">
    <property type="entry name" value="UTRA"/>
    <property type="match status" value="1"/>
</dbReference>
<evidence type="ECO:0000259" key="4">
    <source>
        <dbReference type="PROSITE" id="PS50949"/>
    </source>
</evidence>
<keyword evidence="3" id="KW-0804">Transcription</keyword>
<evidence type="ECO:0000256" key="2">
    <source>
        <dbReference type="ARBA" id="ARBA00023125"/>
    </source>
</evidence>
<reference evidence="6" key="1">
    <citation type="submission" date="2016-10" db="EMBL/GenBank/DDBJ databases">
        <authorList>
            <person name="Varghese N."/>
            <person name="Submissions S."/>
        </authorList>
    </citation>
    <scope>NUCLEOTIDE SEQUENCE [LARGE SCALE GENOMIC DNA]</scope>
    <source>
        <strain evidence="6">CL127</strain>
    </source>
</reference>
<accession>A0A1I6J6Z0</accession>
<keyword evidence="1" id="KW-0805">Transcription regulation</keyword>
<dbReference type="Pfam" id="PF00392">
    <property type="entry name" value="GntR"/>
    <property type="match status" value="1"/>
</dbReference>
<dbReference type="PANTHER" id="PTHR44846:SF17">
    <property type="entry name" value="GNTR-FAMILY TRANSCRIPTIONAL REGULATOR"/>
    <property type="match status" value="1"/>
</dbReference>